<feature type="non-terminal residue" evidence="1">
    <location>
        <position position="1"/>
    </location>
</feature>
<sequence length="104" mass="12193">VHGRNRASERGLRFRSIETRCLAETDTGMAHHRGKFQFEDDDAGARSGFKRKRNVHNNKFGFVRYSKVRDVTKLLRAINDISFGKFRIWARVARFDKAYDAEEE</sequence>
<proteinExistence type="predicted"/>
<reference evidence="1 2" key="1">
    <citation type="journal article" date="2018" name="Front. Plant Sci.">
        <title>Red Clover (Trifolium pratense) and Zigzag Clover (T. medium) - A Picture of Genomic Similarities and Differences.</title>
        <authorList>
            <person name="Dluhosova J."/>
            <person name="Istvanek J."/>
            <person name="Nedelnik J."/>
            <person name="Repkova J."/>
        </authorList>
    </citation>
    <scope>NUCLEOTIDE SEQUENCE [LARGE SCALE GENOMIC DNA]</scope>
    <source>
        <strain evidence="2">cv. 10/8</strain>
        <tissue evidence="1">Leaf</tissue>
    </source>
</reference>
<dbReference type="AlphaFoldDB" id="A0A392QEL7"/>
<organism evidence="1 2">
    <name type="scientific">Trifolium medium</name>
    <dbReference type="NCBI Taxonomy" id="97028"/>
    <lineage>
        <taxon>Eukaryota</taxon>
        <taxon>Viridiplantae</taxon>
        <taxon>Streptophyta</taxon>
        <taxon>Embryophyta</taxon>
        <taxon>Tracheophyta</taxon>
        <taxon>Spermatophyta</taxon>
        <taxon>Magnoliopsida</taxon>
        <taxon>eudicotyledons</taxon>
        <taxon>Gunneridae</taxon>
        <taxon>Pentapetalae</taxon>
        <taxon>rosids</taxon>
        <taxon>fabids</taxon>
        <taxon>Fabales</taxon>
        <taxon>Fabaceae</taxon>
        <taxon>Papilionoideae</taxon>
        <taxon>50 kb inversion clade</taxon>
        <taxon>NPAAA clade</taxon>
        <taxon>Hologalegina</taxon>
        <taxon>IRL clade</taxon>
        <taxon>Trifolieae</taxon>
        <taxon>Trifolium</taxon>
    </lineage>
</organism>
<accession>A0A392QEL7</accession>
<protein>
    <submittedName>
        <fullName evidence="1">RNA recognition motif</fullName>
    </submittedName>
</protein>
<feature type="non-terminal residue" evidence="1">
    <location>
        <position position="104"/>
    </location>
</feature>
<dbReference type="Proteomes" id="UP000265520">
    <property type="component" value="Unassembled WGS sequence"/>
</dbReference>
<evidence type="ECO:0000313" key="1">
    <source>
        <dbReference type="EMBL" id="MCI22813.1"/>
    </source>
</evidence>
<keyword evidence="2" id="KW-1185">Reference proteome</keyword>
<name>A0A392QEL7_9FABA</name>
<comment type="caution">
    <text evidence="1">The sequence shown here is derived from an EMBL/GenBank/DDBJ whole genome shotgun (WGS) entry which is preliminary data.</text>
</comment>
<evidence type="ECO:0000313" key="2">
    <source>
        <dbReference type="Proteomes" id="UP000265520"/>
    </source>
</evidence>
<dbReference type="EMBL" id="LXQA010132494">
    <property type="protein sequence ID" value="MCI22813.1"/>
    <property type="molecule type" value="Genomic_DNA"/>
</dbReference>